<accession>A0A914CD92</accession>
<keyword evidence="4" id="KW-0344">Guanine-nucleotide releasing factor</keyword>
<evidence type="ECO:0000256" key="1">
    <source>
        <dbReference type="ARBA" id="ARBA00004544"/>
    </source>
</evidence>
<evidence type="ECO:0000313" key="6">
    <source>
        <dbReference type="Proteomes" id="UP000887540"/>
    </source>
</evidence>
<name>A0A914CD92_9BILA</name>
<protein>
    <submittedName>
        <fullName evidence="7">Synembryn-A</fullName>
    </submittedName>
</protein>
<reference evidence="7" key="1">
    <citation type="submission" date="2022-11" db="UniProtKB">
        <authorList>
            <consortium name="WormBaseParasite"/>
        </authorList>
    </citation>
    <scope>IDENTIFICATION</scope>
</reference>
<keyword evidence="6" id="KW-1185">Reference proteome</keyword>
<organism evidence="6 7">
    <name type="scientific">Acrobeloides nanus</name>
    <dbReference type="NCBI Taxonomy" id="290746"/>
    <lineage>
        <taxon>Eukaryota</taxon>
        <taxon>Metazoa</taxon>
        <taxon>Ecdysozoa</taxon>
        <taxon>Nematoda</taxon>
        <taxon>Chromadorea</taxon>
        <taxon>Rhabditida</taxon>
        <taxon>Tylenchina</taxon>
        <taxon>Cephalobomorpha</taxon>
        <taxon>Cephaloboidea</taxon>
        <taxon>Cephalobidae</taxon>
        <taxon>Acrobeloides</taxon>
    </lineage>
</organism>
<evidence type="ECO:0000256" key="5">
    <source>
        <dbReference type="ARBA" id="ARBA00023186"/>
    </source>
</evidence>
<evidence type="ECO:0000256" key="3">
    <source>
        <dbReference type="ARBA" id="ARBA00022490"/>
    </source>
</evidence>
<evidence type="ECO:0000313" key="7">
    <source>
        <dbReference type="WBParaSite" id="ACRNAN_Path_876.g3368.t1"/>
    </source>
</evidence>
<dbReference type="PANTHER" id="PTHR12425">
    <property type="entry name" value="SYNEMBRYN"/>
    <property type="match status" value="1"/>
</dbReference>
<dbReference type="GO" id="GO:0001965">
    <property type="term" value="F:G-protein alpha-subunit binding"/>
    <property type="evidence" value="ECO:0007669"/>
    <property type="project" value="TreeGrafter"/>
</dbReference>
<sequence>MSFLLLNSWKEEKDEAVKRRDFEALNEHLATKFTFPEITHDVKKELADFIASEFDQASSSYKCAQIRTVRFLSRDKSGVEVLFTEDLIELIIESAHLEKSSTEESYEVISETAKCLVNALYNSDKVRKVFEVKSVDLLLERISFLLNKIQNNTTLEKDEKFKYFSKISSEELQDLFFLDLRIAFIVTAHSLNVQKNWLNDVDNASVFLNTLLLSAKNLNNLTQKEKEWGNEALKILFNLFCHAKLFDLDFAQKCADECARIIKTSTVDPDFKQNCVNLLAVMPATLESLCPKIEGQPKSTKVYEDYDVEFADATLALFDERIDNLDKKDIELLGTFFTSLIYLCKNHKAARRYCRLKVIPPLHAKHVELPPDEGKEFRNKIIRIMRSDANCRELAAEFLFILCKRSVPRLIKYTGFGHAAGILANSGLLGAINEKKRDSDSEASDTEDYKEVEDLINPVTGYIEPHRENPLANMTEEQKEYEAMKLANAMSKLMEEGVFTPGTIGEDGRVRAVSHVNELVKNVNVKEELESDSDID</sequence>
<proteinExistence type="inferred from homology"/>
<dbReference type="InterPro" id="IPR016024">
    <property type="entry name" value="ARM-type_fold"/>
</dbReference>
<comment type="subcellular location">
    <subcellularLocation>
        <location evidence="1">Cytoplasm</location>
        <location evidence="1">Cell cortex</location>
    </subcellularLocation>
</comment>
<keyword evidence="3" id="KW-0963">Cytoplasm</keyword>
<keyword evidence="5" id="KW-0143">Chaperone</keyword>
<dbReference type="Proteomes" id="UP000887540">
    <property type="component" value="Unplaced"/>
</dbReference>
<dbReference type="AlphaFoldDB" id="A0A914CD92"/>
<dbReference type="GO" id="GO:0005938">
    <property type="term" value="C:cell cortex"/>
    <property type="evidence" value="ECO:0007669"/>
    <property type="project" value="UniProtKB-SubCell"/>
</dbReference>
<dbReference type="GO" id="GO:0007186">
    <property type="term" value="P:G protein-coupled receptor signaling pathway"/>
    <property type="evidence" value="ECO:0007669"/>
    <property type="project" value="TreeGrafter"/>
</dbReference>
<dbReference type="WBParaSite" id="ACRNAN_Path_876.g3368.t1">
    <property type="protein sequence ID" value="ACRNAN_Path_876.g3368.t1"/>
    <property type="gene ID" value="ACRNAN_Path_876.g3368"/>
</dbReference>
<dbReference type="SUPFAM" id="SSF48371">
    <property type="entry name" value="ARM repeat"/>
    <property type="match status" value="1"/>
</dbReference>
<dbReference type="InterPro" id="IPR019318">
    <property type="entry name" value="Gua_nucleotide_exch_fac_Ric8"/>
</dbReference>
<comment type="similarity">
    <text evidence="2">Belongs to the synembryn family.</text>
</comment>
<dbReference type="PANTHER" id="PTHR12425:SF5">
    <property type="entry name" value="SYNEMBRYN"/>
    <property type="match status" value="1"/>
</dbReference>
<dbReference type="InterPro" id="IPR008376">
    <property type="entry name" value="Chaperone_Ric-8_A/B"/>
</dbReference>
<dbReference type="PRINTS" id="PR01802">
    <property type="entry name" value="SYNEMBRYN"/>
</dbReference>
<dbReference type="GO" id="GO:0005085">
    <property type="term" value="F:guanyl-nucleotide exchange factor activity"/>
    <property type="evidence" value="ECO:0007669"/>
    <property type="project" value="UniProtKB-KW"/>
</dbReference>
<evidence type="ECO:0000256" key="4">
    <source>
        <dbReference type="ARBA" id="ARBA00022658"/>
    </source>
</evidence>
<dbReference type="Pfam" id="PF10165">
    <property type="entry name" value="Ric8"/>
    <property type="match status" value="1"/>
</dbReference>
<evidence type="ECO:0000256" key="2">
    <source>
        <dbReference type="ARBA" id="ARBA00009049"/>
    </source>
</evidence>